<evidence type="ECO:0000313" key="1">
    <source>
        <dbReference type="EMBL" id="EHK40738.1"/>
    </source>
</evidence>
<reference evidence="1 2" key="1">
    <citation type="journal article" date="2011" name="Genome Biol.">
        <title>Comparative genome sequence analysis underscores mycoparasitism as the ancestral life style of Trichoderma.</title>
        <authorList>
            <person name="Kubicek C.P."/>
            <person name="Herrera-Estrella A."/>
            <person name="Seidl-Seiboth V."/>
            <person name="Martinez D.A."/>
            <person name="Druzhinina I.S."/>
            <person name="Thon M."/>
            <person name="Zeilinger S."/>
            <person name="Casas-Flores S."/>
            <person name="Horwitz B.A."/>
            <person name="Mukherjee P.K."/>
            <person name="Mukherjee M."/>
            <person name="Kredics L."/>
            <person name="Alcaraz L.D."/>
            <person name="Aerts A."/>
            <person name="Antal Z."/>
            <person name="Atanasova L."/>
            <person name="Cervantes-Badillo M.G."/>
            <person name="Challacombe J."/>
            <person name="Chertkov O."/>
            <person name="McCluskey K."/>
            <person name="Coulpier F."/>
            <person name="Deshpande N."/>
            <person name="von Doehren H."/>
            <person name="Ebbole D.J."/>
            <person name="Esquivel-Naranjo E.U."/>
            <person name="Fekete E."/>
            <person name="Flipphi M."/>
            <person name="Glaser F."/>
            <person name="Gomez-Rodriguez E.Y."/>
            <person name="Gruber S."/>
            <person name="Han C."/>
            <person name="Henrissat B."/>
            <person name="Hermosa R."/>
            <person name="Hernandez-Onate M."/>
            <person name="Karaffa L."/>
            <person name="Kosti I."/>
            <person name="Le Crom S."/>
            <person name="Lindquist E."/>
            <person name="Lucas S."/>
            <person name="Luebeck M."/>
            <person name="Luebeck P.S."/>
            <person name="Margeot A."/>
            <person name="Metz B."/>
            <person name="Misra M."/>
            <person name="Nevalainen H."/>
            <person name="Omann M."/>
            <person name="Packer N."/>
            <person name="Perrone G."/>
            <person name="Uresti-Rivera E.E."/>
            <person name="Salamov A."/>
            <person name="Schmoll M."/>
            <person name="Seiboth B."/>
            <person name="Shapiro H."/>
            <person name="Sukno S."/>
            <person name="Tamayo-Ramos J.A."/>
            <person name="Tisch D."/>
            <person name="Wiest A."/>
            <person name="Wilkinson H.H."/>
            <person name="Zhang M."/>
            <person name="Coutinho P.M."/>
            <person name="Kenerley C.M."/>
            <person name="Monte E."/>
            <person name="Baker S.E."/>
            <person name="Grigoriev I.V."/>
        </authorList>
    </citation>
    <scope>NUCLEOTIDE SEQUENCE [LARGE SCALE GENOMIC DNA]</scope>
    <source>
        <strain evidence="2">ATCC 20476 / IMI 206040</strain>
    </source>
</reference>
<name>G9P766_HYPAI</name>
<dbReference type="AlphaFoldDB" id="G9P766"/>
<keyword evidence="2" id="KW-1185">Reference proteome</keyword>
<gene>
    <name evidence="1" type="ORF">TRIATDRAFT_301534</name>
</gene>
<evidence type="ECO:0000313" key="2">
    <source>
        <dbReference type="Proteomes" id="UP000005426"/>
    </source>
</evidence>
<dbReference type="HOGENOM" id="CLU_2121409_0_0_1"/>
<proteinExistence type="predicted"/>
<organism evidence="1 2">
    <name type="scientific">Hypocrea atroviridis (strain ATCC 20476 / IMI 206040)</name>
    <name type="common">Trichoderma atroviride</name>
    <dbReference type="NCBI Taxonomy" id="452589"/>
    <lineage>
        <taxon>Eukaryota</taxon>
        <taxon>Fungi</taxon>
        <taxon>Dikarya</taxon>
        <taxon>Ascomycota</taxon>
        <taxon>Pezizomycotina</taxon>
        <taxon>Sordariomycetes</taxon>
        <taxon>Hypocreomycetidae</taxon>
        <taxon>Hypocreales</taxon>
        <taxon>Hypocreaceae</taxon>
        <taxon>Trichoderma</taxon>
    </lineage>
</organism>
<accession>G9P766</accession>
<comment type="caution">
    <text evidence="1">The sequence shown here is derived from an EMBL/GenBank/DDBJ whole genome shotgun (WGS) entry which is preliminary data.</text>
</comment>
<dbReference type="EMBL" id="ABDG02000027">
    <property type="protein sequence ID" value="EHK40738.1"/>
    <property type="molecule type" value="Genomic_DNA"/>
</dbReference>
<dbReference type="Proteomes" id="UP000005426">
    <property type="component" value="Unassembled WGS sequence"/>
</dbReference>
<dbReference type="OrthoDB" id="4895744at2759"/>
<protein>
    <submittedName>
        <fullName evidence="1">Uncharacterized protein</fullName>
    </submittedName>
</protein>
<sequence length="114" mass="13255">MAALRWAVSLFERLAGNVTKGSRRRWPAAGCIHSRGIFSLWELQIADCTKMVSQPPFLLPIEVICMKSNTSIRTFDVLLVLLSPHYRYSQGPNVYERTYSTHYNTRFLKSYMFF</sequence>